<dbReference type="EMBL" id="JAWJWE010000036">
    <property type="protein sequence ID" value="KAK6628587.1"/>
    <property type="molecule type" value="Genomic_DNA"/>
</dbReference>
<dbReference type="AlphaFoldDB" id="A0AAN8PMB1"/>
<feature type="region of interest" description="Disordered" evidence="1">
    <location>
        <begin position="1"/>
        <end position="28"/>
    </location>
</feature>
<evidence type="ECO:0000313" key="3">
    <source>
        <dbReference type="Proteomes" id="UP001372834"/>
    </source>
</evidence>
<protein>
    <submittedName>
        <fullName evidence="2">Uncharacterized protein</fullName>
    </submittedName>
</protein>
<reference evidence="2 3" key="1">
    <citation type="submission" date="2023-10" db="EMBL/GenBank/DDBJ databases">
        <title>Genomes of two closely related lineages of the louse Polyplax serrata with different host specificities.</title>
        <authorList>
            <person name="Martinu J."/>
            <person name="Tarabai H."/>
            <person name="Stefka J."/>
            <person name="Hypsa V."/>
        </authorList>
    </citation>
    <scope>NUCLEOTIDE SEQUENCE [LARGE SCALE GENOMIC DNA]</scope>
    <source>
        <strain evidence="2">HR10_N</strain>
    </source>
</reference>
<dbReference type="Proteomes" id="UP001372834">
    <property type="component" value="Unassembled WGS sequence"/>
</dbReference>
<feature type="region of interest" description="Disordered" evidence="1">
    <location>
        <begin position="45"/>
        <end position="83"/>
    </location>
</feature>
<sequence length="120" mass="14193">MEGWKKGDGSTERERRDNELAKEEKKRENECRIWKRICLEKQRYEREKGKEDKGKDGNDPDDAEKLNETKKKTIMAEKKERKKVDRKFIPRINETKSFVLQLGQVKCQLLDKHSTAGGKN</sequence>
<accession>A0AAN8PMB1</accession>
<comment type="caution">
    <text evidence="2">The sequence shown here is derived from an EMBL/GenBank/DDBJ whole genome shotgun (WGS) entry which is preliminary data.</text>
</comment>
<name>A0AAN8PMB1_POLSC</name>
<evidence type="ECO:0000256" key="1">
    <source>
        <dbReference type="SAM" id="MobiDB-lite"/>
    </source>
</evidence>
<proteinExistence type="predicted"/>
<organism evidence="2 3">
    <name type="scientific">Polyplax serrata</name>
    <name type="common">Common mouse louse</name>
    <dbReference type="NCBI Taxonomy" id="468196"/>
    <lineage>
        <taxon>Eukaryota</taxon>
        <taxon>Metazoa</taxon>
        <taxon>Ecdysozoa</taxon>
        <taxon>Arthropoda</taxon>
        <taxon>Hexapoda</taxon>
        <taxon>Insecta</taxon>
        <taxon>Pterygota</taxon>
        <taxon>Neoptera</taxon>
        <taxon>Paraneoptera</taxon>
        <taxon>Psocodea</taxon>
        <taxon>Troctomorpha</taxon>
        <taxon>Phthiraptera</taxon>
        <taxon>Anoplura</taxon>
        <taxon>Polyplacidae</taxon>
        <taxon>Polyplax</taxon>
    </lineage>
</organism>
<gene>
    <name evidence="2" type="ORF">RUM43_002402</name>
</gene>
<evidence type="ECO:0000313" key="2">
    <source>
        <dbReference type="EMBL" id="KAK6628587.1"/>
    </source>
</evidence>